<dbReference type="EMBL" id="JAUQSZ010000004">
    <property type="protein sequence ID" value="MDO7842084.1"/>
    <property type="molecule type" value="Genomic_DNA"/>
</dbReference>
<reference evidence="1" key="1">
    <citation type="submission" date="2023-07" db="EMBL/GenBank/DDBJ databases">
        <authorList>
            <person name="Kim M.K."/>
        </authorList>
    </citation>
    <scope>NUCLEOTIDE SEQUENCE</scope>
    <source>
        <strain evidence="1">CA1-15</strain>
    </source>
</reference>
<proteinExistence type="predicted"/>
<name>A0ABT8ZWY3_9SPHN</name>
<evidence type="ECO:0000313" key="1">
    <source>
        <dbReference type="EMBL" id="MDO7842084.1"/>
    </source>
</evidence>
<dbReference type="RefSeq" id="WP_304560554.1">
    <property type="nucleotide sequence ID" value="NZ_JAUQSZ010000004.1"/>
</dbReference>
<accession>A0ABT8ZWY3</accession>
<organism evidence="1 2">
    <name type="scientific">Sphingomonas immobilis</name>
    <dbReference type="NCBI Taxonomy" id="3063997"/>
    <lineage>
        <taxon>Bacteria</taxon>
        <taxon>Pseudomonadati</taxon>
        <taxon>Pseudomonadota</taxon>
        <taxon>Alphaproteobacteria</taxon>
        <taxon>Sphingomonadales</taxon>
        <taxon>Sphingomonadaceae</taxon>
        <taxon>Sphingomonas</taxon>
    </lineage>
</organism>
<evidence type="ECO:0000313" key="2">
    <source>
        <dbReference type="Proteomes" id="UP001176468"/>
    </source>
</evidence>
<keyword evidence="2" id="KW-1185">Reference proteome</keyword>
<protein>
    <recommendedName>
        <fullName evidence="3">STAS/SEC14 domain-containing protein</fullName>
    </recommendedName>
</protein>
<gene>
    <name evidence="1" type="ORF">Q5H94_07090</name>
</gene>
<dbReference type="Proteomes" id="UP001176468">
    <property type="component" value="Unassembled WGS sequence"/>
</dbReference>
<sequence>MLELTLDPVAKILKLETTGYLTVEDVRRYRYELLHMASQARERFGRVRMYVDSTDGRVQPANVIAEFADLPSIIQGPDDRMAVAVGSALSLLQVKRSVKSDQERAFLTPEEALDWLNNE</sequence>
<evidence type="ECO:0008006" key="3">
    <source>
        <dbReference type="Google" id="ProtNLM"/>
    </source>
</evidence>
<comment type="caution">
    <text evidence="1">The sequence shown here is derived from an EMBL/GenBank/DDBJ whole genome shotgun (WGS) entry which is preliminary data.</text>
</comment>